<feature type="transmembrane region" description="Helical" evidence="2">
    <location>
        <begin position="130"/>
        <end position="150"/>
    </location>
</feature>
<feature type="region of interest" description="Disordered" evidence="1">
    <location>
        <begin position="281"/>
        <end position="332"/>
    </location>
</feature>
<dbReference type="NCBIfam" id="NF038012">
    <property type="entry name" value="DMT_1"/>
    <property type="match status" value="1"/>
</dbReference>
<dbReference type="Proteomes" id="UP001206890">
    <property type="component" value="Unassembled WGS sequence"/>
</dbReference>
<keyword evidence="2" id="KW-1133">Transmembrane helix</keyword>
<dbReference type="PANTHER" id="PTHR40761">
    <property type="entry name" value="CONSERVED INTEGRAL MEMBRANE ALANINE VALINE AND LEUCINE RICH PROTEIN-RELATED"/>
    <property type="match status" value="1"/>
</dbReference>
<feature type="transmembrane region" description="Helical" evidence="2">
    <location>
        <begin position="47"/>
        <end position="65"/>
    </location>
</feature>
<feature type="transmembrane region" description="Helical" evidence="2">
    <location>
        <begin position="162"/>
        <end position="180"/>
    </location>
</feature>
<evidence type="ECO:0000313" key="3">
    <source>
        <dbReference type="EMBL" id="MCT2118638.1"/>
    </source>
</evidence>
<feature type="transmembrane region" description="Helical" evidence="2">
    <location>
        <begin position="6"/>
        <end position="26"/>
    </location>
</feature>
<evidence type="ECO:0000256" key="1">
    <source>
        <dbReference type="SAM" id="MobiDB-lite"/>
    </source>
</evidence>
<feature type="transmembrane region" description="Helical" evidence="2">
    <location>
        <begin position="257"/>
        <end position="275"/>
    </location>
</feature>
<evidence type="ECO:0000256" key="2">
    <source>
        <dbReference type="SAM" id="Phobius"/>
    </source>
</evidence>
<feature type="transmembrane region" description="Helical" evidence="2">
    <location>
        <begin position="71"/>
        <end position="90"/>
    </location>
</feature>
<comment type="caution">
    <text evidence="3">The sequence shown here is derived from an EMBL/GenBank/DDBJ whole genome shotgun (WGS) entry which is preliminary data.</text>
</comment>
<proteinExistence type="predicted"/>
<feature type="transmembrane region" description="Helical" evidence="2">
    <location>
        <begin position="200"/>
        <end position="220"/>
    </location>
</feature>
<reference evidence="3" key="1">
    <citation type="submission" date="2022-04" db="EMBL/GenBank/DDBJ databases">
        <title>Human microbiome associated bacterial genomes.</title>
        <authorList>
            <person name="Sandstrom S."/>
            <person name="Salamzade R."/>
            <person name="Kalan L.R."/>
        </authorList>
    </citation>
    <scope>NUCLEOTIDE SEQUENCE</scope>
    <source>
        <strain evidence="3">P3-SID1762</strain>
    </source>
</reference>
<dbReference type="EMBL" id="JALXTC010000069">
    <property type="protein sequence ID" value="MCT2118638.1"/>
    <property type="molecule type" value="Genomic_DNA"/>
</dbReference>
<evidence type="ECO:0000313" key="4">
    <source>
        <dbReference type="Proteomes" id="UP001206890"/>
    </source>
</evidence>
<dbReference type="AlphaFoldDB" id="A0AAW5Q8V7"/>
<accession>A0AAW5Q8V7</accession>
<feature type="transmembrane region" description="Helical" evidence="2">
    <location>
        <begin position="102"/>
        <end position="118"/>
    </location>
</feature>
<feature type="compositionally biased region" description="Polar residues" evidence="1">
    <location>
        <begin position="287"/>
        <end position="302"/>
    </location>
</feature>
<feature type="transmembrane region" description="Helical" evidence="2">
    <location>
        <begin position="232"/>
        <end position="251"/>
    </location>
</feature>
<organism evidence="3 4">
    <name type="scientific">Dietzia cinnamea</name>
    <dbReference type="NCBI Taxonomy" id="321318"/>
    <lineage>
        <taxon>Bacteria</taxon>
        <taxon>Bacillati</taxon>
        <taxon>Actinomycetota</taxon>
        <taxon>Actinomycetes</taxon>
        <taxon>Mycobacteriales</taxon>
        <taxon>Dietziaceae</taxon>
        <taxon>Dietzia</taxon>
    </lineage>
</organism>
<gene>
    <name evidence="3" type="ORF">M3D93_12915</name>
</gene>
<keyword evidence="2" id="KW-0472">Membrane</keyword>
<sequence length="332" mass="34596">MTETWAAVLLALASALSQAFGTVMRHRSPRRARGRREGDFHILTSRYWWTGMAISLAGFVFQGLALIYGSLILVQTITVLSLTFALPLGAWVTGRRVTKTELFWGHVLAGCVVVLVIYGRPTGGEAHPPWWQWALACAAGVLVVVVLLRLSRTLRADGNRALLLGVAGGTAFAYVALLTKGVADRFYEGGPLLVATTGEVYGLVVAAVVALTLQQMSFSVGAVHQAVPASTVTTPVVSLALGVVVLGEWFAVDGPELAILAATLIVMVVATVRLAHKEVDPAPSVDGSVNGSGASADTSEAASGTPPGTAAETPSGTPSVIPPDTRPEPPSR</sequence>
<protein>
    <submittedName>
        <fullName evidence="3">DMT family transporter</fullName>
    </submittedName>
</protein>
<dbReference type="RefSeq" id="WP_070722021.1">
    <property type="nucleotide sequence ID" value="NZ_JALXRO010000072.1"/>
</dbReference>
<name>A0AAW5Q8V7_9ACTN</name>
<keyword evidence="2" id="KW-0812">Transmembrane</keyword>
<dbReference type="PANTHER" id="PTHR40761:SF1">
    <property type="entry name" value="CONSERVED INTEGRAL MEMBRANE ALANINE VALINE AND LEUCINE RICH PROTEIN-RELATED"/>
    <property type="match status" value="1"/>
</dbReference>